<dbReference type="EMBL" id="CP024700">
    <property type="protein sequence ID" value="ATV60667.1"/>
    <property type="molecule type" value="Genomic_DNA"/>
</dbReference>
<sequence>MLTVKDFIEKFDNGTLKDKDIKRVPGDFIDSDDATGGWILRDVINKYVVFHIKDRYFIKIMAENKVLELNYNSFFC</sequence>
<dbReference type="AlphaFoldDB" id="A0AAD0F134"/>
<organism evidence="1 2">
    <name type="scientific">Fusobacterium pseudoperiodonticum</name>
    <dbReference type="NCBI Taxonomy" id="2663009"/>
    <lineage>
        <taxon>Bacteria</taxon>
        <taxon>Fusobacteriati</taxon>
        <taxon>Fusobacteriota</taxon>
        <taxon>Fusobacteriia</taxon>
        <taxon>Fusobacteriales</taxon>
        <taxon>Fusobacteriaceae</taxon>
        <taxon>Fusobacterium</taxon>
    </lineage>
</organism>
<reference evidence="1 2" key="1">
    <citation type="submission" date="2017-11" db="EMBL/GenBank/DDBJ databases">
        <title>Genome sequencing of Fusobacterium periodonticum KCOM 1263.</title>
        <authorList>
            <person name="Kook J.-K."/>
            <person name="Park S.-N."/>
            <person name="Lim Y.K."/>
        </authorList>
    </citation>
    <scope>NUCLEOTIDE SEQUENCE [LARGE SCALE GENOMIC DNA]</scope>
    <source>
        <strain evidence="1 2">KCOM 1263</strain>
    </source>
</reference>
<dbReference type="RefSeq" id="WP_099986423.1">
    <property type="nucleotide sequence ID" value="NZ_CP024700.1"/>
</dbReference>
<protein>
    <submittedName>
        <fullName evidence="1">Uncharacterized protein</fullName>
    </submittedName>
</protein>
<evidence type="ECO:0000313" key="1">
    <source>
        <dbReference type="EMBL" id="ATV60667.1"/>
    </source>
</evidence>
<keyword evidence="2" id="KW-1185">Reference proteome</keyword>
<proteinExistence type="predicted"/>
<gene>
    <name evidence="1" type="ORF">CTM74_01660</name>
</gene>
<accession>A0AAD0F134</accession>
<name>A0AAD0F134_9FUSO</name>
<evidence type="ECO:0000313" key="2">
    <source>
        <dbReference type="Proteomes" id="UP000228552"/>
    </source>
</evidence>
<dbReference type="Proteomes" id="UP000228552">
    <property type="component" value="Chromosome"/>
</dbReference>